<evidence type="ECO:0000313" key="4">
    <source>
        <dbReference type="Proteomes" id="UP001482620"/>
    </source>
</evidence>
<accession>A0ABV0UY45</accession>
<feature type="region of interest" description="Disordered" evidence="1">
    <location>
        <begin position="93"/>
        <end position="119"/>
    </location>
</feature>
<evidence type="ECO:0000256" key="2">
    <source>
        <dbReference type="SAM" id="Phobius"/>
    </source>
</evidence>
<organism evidence="3 4">
    <name type="scientific">Ilyodon furcidens</name>
    <name type="common">goldbreast splitfin</name>
    <dbReference type="NCBI Taxonomy" id="33524"/>
    <lineage>
        <taxon>Eukaryota</taxon>
        <taxon>Metazoa</taxon>
        <taxon>Chordata</taxon>
        <taxon>Craniata</taxon>
        <taxon>Vertebrata</taxon>
        <taxon>Euteleostomi</taxon>
        <taxon>Actinopterygii</taxon>
        <taxon>Neopterygii</taxon>
        <taxon>Teleostei</taxon>
        <taxon>Neoteleostei</taxon>
        <taxon>Acanthomorphata</taxon>
        <taxon>Ovalentaria</taxon>
        <taxon>Atherinomorphae</taxon>
        <taxon>Cyprinodontiformes</taxon>
        <taxon>Goodeidae</taxon>
        <taxon>Ilyodon</taxon>
    </lineage>
</organism>
<name>A0ABV0UY45_9TELE</name>
<keyword evidence="2" id="KW-0812">Transmembrane</keyword>
<comment type="caution">
    <text evidence="3">The sequence shown here is derived from an EMBL/GenBank/DDBJ whole genome shotgun (WGS) entry which is preliminary data.</text>
</comment>
<keyword evidence="2" id="KW-0472">Membrane</keyword>
<dbReference type="Proteomes" id="UP001482620">
    <property type="component" value="Unassembled WGS sequence"/>
</dbReference>
<keyword evidence="4" id="KW-1185">Reference proteome</keyword>
<evidence type="ECO:0000313" key="3">
    <source>
        <dbReference type="EMBL" id="MEQ2250097.1"/>
    </source>
</evidence>
<keyword evidence="2" id="KW-1133">Transmembrane helix</keyword>
<reference evidence="3 4" key="1">
    <citation type="submission" date="2021-06" db="EMBL/GenBank/DDBJ databases">
        <authorList>
            <person name="Palmer J.M."/>
        </authorList>
    </citation>
    <scope>NUCLEOTIDE SEQUENCE [LARGE SCALE GENOMIC DNA]</scope>
    <source>
        <strain evidence="4">if_2019</strain>
        <tissue evidence="3">Muscle</tissue>
    </source>
</reference>
<dbReference type="EMBL" id="JAHRIQ010088405">
    <property type="protein sequence ID" value="MEQ2250097.1"/>
    <property type="molecule type" value="Genomic_DNA"/>
</dbReference>
<evidence type="ECO:0000256" key="1">
    <source>
        <dbReference type="SAM" id="MobiDB-lite"/>
    </source>
</evidence>
<sequence length="119" mass="13356">MTSPELGFYLNILMFSSCVLTVFLQLVRLSDLRGRLCFSGLSSELQPVASERVGPELQSSRRLRSEAAVGWTEGSTLETGSSQVWRNLLQVQRRSDRGGRERDVMTPQKSDPLNIHPPH</sequence>
<feature type="transmembrane region" description="Helical" evidence="2">
    <location>
        <begin position="6"/>
        <end position="27"/>
    </location>
</feature>
<gene>
    <name evidence="3" type="ORF">ILYODFUR_036304</name>
</gene>
<protein>
    <submittedName>
        <fullName evidence="3">Uncharacterized protein</fullName>
    </submittedName>
</protein>
<proteinExistence type="predicted"/>
<feature type="compositionally biased region" description="Basic and acidic residues" evidence="1">
    <location>
        <begin position="93"/>
        <end position="104"/>
    </location>
</feature>